<evidence type="ECO:0000256" key="3">
    <source>
        <dbReference type="RuleBase" id="RU004409"/>
    </source>
</evidence>
<dbReference type="GO" id="GO:0006355">
    <property type="term" value="P:regulation of DNA-templated transcription"/>
    <property type="evidence" value="ECO:0007669"/>
    <property type="project" value="InterPro"/>
</dbReference>
<dbReference type="Gene3D" id="1.20.120.1370">
    <property type="entry name" value="Regulator of RNA polymerase sigma(70) subunit, domain 4"/>
    <property type="match status" value="1"/>
</dbReference>
<dbReference type="PIRSF" id="PIRSF016548">
    <property type="entry name" value="Rsd_AlgQ"/>
    <property type="match status" value="1"/>
</dbReference>
<dbReference type="AlphaFoldDB" id="A0A3A6TKX2"/>
<organism evidence="4 5">
    <name type="scientific">Parashewanella spongiae</name>
    <dbReference type="NCBI Taxonomy" id="342950"/>
    <lineage>
        <taxon>Bacteria</taxon>
        <taxon>Pseudomonadati</taxon>
        <taxon>Pseudomonadota</taxon>
        <taxon>Gammaproteobacteria</taxon>
        <taxon>Alteromonadales</taxon>
        <taxon>Shewanellaceae</taxon>
        <taxon>Parashewanella</taxon>
    </lineage>
</organism>
<dbReference type="InterPro" id="IPR038309">
    <property type="entry name" value="Rsd/AlgQ_sf"/>
</dbReference>
<evidence type="ECO:0000313" key="5">
    <source>
        <dbReference type="Proteomes" id="UP000273022"/>
    </source>
</evidence>
<dbReference type="RefSeq" id="WP_121853313.1">
    <property type="nucleotide sequence ID" value="NZ_CP037952.1"/>
</dbReference>
<dbReference type="EMBL" id="QYYH01000046">
    <property type="protein sequence ID" value="RJY16466.1"/>
    <property type="molecule type" value="Genomic_DNA"/>
</dbReference>
<reference evidence="4 5" key="1">
    <citation type="submission" date="2018-09" db="EMBL/GenBank/DDBJ databases">
        <title>Phylogeny of the Shewanellaceae, and recommendation for two new genera, Pseudoshewanella and Parashewanella.</title>
        <authorList>
            <person name="Wang G."/>
        </authorList>
    </citation>
    <scope>NUCLEOTIDE SEQUENCE [LARGE SCALE GENOMIC DNA]</scope>
    <source>
        <strain evidence="4 5">KCTC 22492</strain>
    </source>
</reference>
<dbReference type="InterPro" id="IPR007448">
    <property type="entry name" value="Sigma70_reg_Rsd_AlgQ"/>
</dbReference>
<gene>
    <name evidence="4" type="ORF">D5R81_08940</name>
</gene>
<sequence length="155" mass="17689">MLKKLENAEQKWGGANKLIDQWLSSRRNLLVNYFQVAGLPPYDSDEKSLPPFENVKTFCNLLVDYVSEGHFEVYDQVVTACEKQGESGQTLARELLPKISSSTDFVLDFSDKYTSASSDNILLELDDDLSRLGSSIENRFAYEDELLEVLHEYYS</sequence>
<evidence type="ECO:0000256" key="1">
    <source>
        <dbReference type="ARBA" id="ARBA00023015"/>
    </source>
</evidence>
<evidence type="ECO:0000256" key="2">
    <source>
        <dbReference type="ARBA" id="ARBA00023163"/>
    </source>
</evidence>
<dbReference type="OrthoDB" id="5567237at2"/>
<name>A0A3A6TKX2_9GAMM</name>
<accession>A0A3A6TKX2</accession>
<dbReference type="Proteomes" id="UP000273022">
    <property type="component" value="Unassembled WGS sequence"/>
</dbReference>
<keyword evidence="5" id="KW-1185">Reference proteome</keyword>
<comment type="caution">
    <text evidence="4">The sequence shown here is derived from an EMBL/GenBank/DDBJ whole genome shotgun (WGS) entry which is preliminary data.</text>
</comment>
<dbReference type="NCBIfam" id="NF008723">
    <property type="entry name" value="PRK11718.1"/>
    <property type="match status" value="1"/>
</dbReference>
<evidence type="ECO:0000313" key="4">
    <source>
        <dbReference type="EMBL" id="RJY16466.1"/>
    </source>
</evidence>
<protein>
    <submittedName>
        <fullName evidence="4">Sigma D regulator</fullName>
    </submittedName>
</protein>
<proteinExistence type="inferred from homology"/>
<keyword evidence="2 3" id="KW-0804">Transcription</keyword>
<keyword evidence="1 3" id="KW-0805">Transcription regulation</keyword>
<comment type="similarity">
    <text evidence="3">Belongs to the Rsd/AlgQ family.</text>
</comment>
<dbReference type="Pfam" id="PF04353">
    <property type="entry name" value="Rsd_AlgQ"/>
    <property type="match status" value="1"/>
</dbReference>